<dbReference type="GO" id="GO:0005524">
    <property type="term" value="F:ATP binding"/>
    <property type="evidence" value="ECO:0007669"/>
    <property type="project" value="InterPro"/>
</dbReference>
<reference evidence="9" key="1">
    <citation type="submission" date="2018-10" db="EMBL/GenBank/DDBJ databases">
        <title>Transcriptome assembly of Aceria tosichella (Wheat curl mite) Type 2.</title>
        <authorList>
            <person name="Scully E.D."/>
            <person name="Geib S.M."/>
            <person name="Palmer N.A."/>
            <person name="Gupta A.K."/>
            <person name="Sarath G."/>
            <person name="Tatineni S."/>
        </authorList>
    </citation>
    <scope>NUCLEOTIDE SEQUENCE</scope>
    <source>
        <strain evidence="9">LincolnNE</strain>
    </source>
</reference>
<protein>
    <recommendedName>
        <fullName evidence="2">10 kDa heat shock protein, mitochondrial</fullName>
    </recommendedName>
    <alternativeName>
        <fullName evidence="4">10 kDa chaperonin</fullName>
    </alternativeName>
    <alternativeName>
        <fullName evidence="6">20 kDa chaperonin, chloroplastic</fullName>
    </alternativeName>
    <alternativeName>
        <fullName evidence="5">Chaperonin 10</fullName>
    </alternativeName>
    <alternativeName>
        <fullName evidence="7">Protein Cpn21</fullName>
    </alternativeName>
</protein>
<sequence length="105" mass="11840">MFRVPRRLLSMSGRLEPLFDRVLVKKVEDTQTKGGIILPENQSKVQGEVVAVGSGARNRDGQFYKPVLNVGDKVILPEYGGNKVDLNGEIHWIYREGDIIGRFKE</sequence>
<evidence type="ECO:0000256" key="2">
    <source>
        <dbReference type="ARBA" id="ARBA00018842"/>
    </source>
</evidence>
<dbReference type="PRINTS" id="PR00297">
    <property type="entry name" value="CHAPERONIN10"/>
</dbReference>
<accession>A0A6G1SBL0</accession>
<dbReference type="InterPro" id="IPR037124">
    <property type="entry name" value="Chaperonin_GroES_sf"/>
</dbReference>
<keyword evidence="9" id="KW-0346">Stress response</keyword>
<dbReference type="SMART" id="SM00883">
    <property type="entry name" value="Cpn10"/>
    <property type="match status" value="1"/>
</dbReference>
<dbReference type="PANTHER" id="PTHR10772:SF0">
    <property type="entry name" value="10 KDA HEAT SHOCK PROTEIN, MITOCHONDRIAL"/>
    <property type="match status" value="1"/>
</dbReference>
<name>A0A6G1SBL0_9ACAR</name>
<organism evidence="9">
    <name type="scientific">Aceria tosichella</name>
    <name type="common">wheat curl mite</name>
    <dbReference type="NCBI Taxonomy" id="561515"/>
    <lineage>
        <taxon>Eukaryota</taxon>
        <taxon>Metazoa</taxon>
        <taxon>Ecdysozoa</taxon>
        <taxon>Arthropoda</taxon>
        <taxon>Chelicerata</taxon>
        <taxon>Arachnida</taxon>
        <taxon>Acari</taxon>
        <taxon>Acariformes</taxon>
        <taxon>Trombidiformes</taxon>
        <taxon>Prostigmata</taxon>
        <taxon>Eupodina</taxon>
        <taxon>Eriophyoidea</taxon>
        <taxon>Eriophyidae</taxon>
        <taxon>Eriophyinae</taxon>
        <taxon>Aceriini</taxon>
        <taxon>Aceria</taxon>
    </lineage>
</organism>
<evidence type="ECO:0000256" key="6">
    <source>
        <dbReference type="ARBA" id="ARBA00073031"/>
    </source>
</evidence>
<dbReference type="InterPro" id="IPR011032">
    <property type="entry name" value="GroES-like_sf"/>
</dbReference>
<dbReference type="Pfam" id="PF00166">
    <property type="entry name" value="Cpn10"/>
    <property type="match status" value="1"/>
</dbReference>
<dbReference type="GO" id="GO:0051087">
    <property type="term" value="F:protein-folding chaperone binding"/>
    <property type="evidence" value="ECO:0007669"/>
    <property type="project" value="TreeGrafter"/>
</dbReference>
<comment type="similarity">
    <text evidence="1 8">Belongs to the GroES chaperonin family.</text>
</comment>
<evidence type="ECO:0000256" key="7">
    <source>
        <dbReference type="ARBA" id="ARBA00079398"/>
    </source>
</evidence>
<evidence type="ECO:0000256" key="3">
    <source>
        <dbReference type="ARBA" id="ARBA00023186"/>
    </source>
</evidence>
<dbReference type="GO" id="GO:0044183">
    <property type="term" value="F:protein folding chaperone"/>
    <property type="evidence" value="ECO:0007669"/>
    <property type="project" value="InterPro"/>
</dbReference>
<dbReference type="EMBL" id="GGYP01003017">
    <property type="protein sequence ID" value="MDE47788.1"/>
    <property type="molecule type" value="Transcribed_RNA"/>
</dbReference>
<dbReference type="SUPFAM" id="SSF50129">
    <property type="entry name" value="GroES-like"/>
    <property type="match status" value="1"/>
</dbReference>
<proteinExistence type="inferred from homology"/>
<dbReference type="GO" id="GO:0005739">
    <property type="term" value="C:mitochondrion"/>
    <property type="evidence" value="ECO:0007669"/>
    <property type="project" value="TreeGrafter"/>
</dbReference>
<keyword evidence="3 8" id="KW-0143">Chaperone</keyword>
<dbReference type="InterPro" id="IPR020818">
    <property type="entry name" value="Chaperonin_GroES"/>
</dbReference>
<evidence type="ECO:0000256" key="1">
    <source>
        <dbReference type="ARBA" id="ARBA00006975"/>
    </source>
</evidence>
<dbReference type="PROSITE" id="PS00681">
    <property type="entry name" value="CHAPERONINS_CPN10"/>
    <property type="match status" value="1"/>
</dbReference>
<dbReference type="GO" id="GO:0051082">
    <property type="term" value="F:unfolded protein binding"/>
    <property type="evidence" value="ECO:0007669"/>
    <property type="project" value="TreeGrafter"/>
</dbReference>
<dbReference type="CDD" id="cd00320">
    <property type="entry name" value="cpn10"/>
    <property type="match status" value="1"/>
</dbReference>
<evidence type="ECO:0000256" key="5">
    <source>
        <dbReference type="ARBA" id="ARBA00031971"/>
    </source>
</evidence>
<dbReference type="PANTHER" id="PTHR10772">
    <property type="entry name" value="10 KDA HEAT SHOCK PROTEIN"/>
    <property type="match status" value="1"/>
</dbReference>
<dbReference type="FunFam" id="2.30.33.40:FF:000001">
    <property type="entry name" value="10 kDa chaperonin"/>
    <property type="match status" value="1"/>
</dbReference>
<dbReference type="InterPro" id="IPR018369">
    <property type="entry name" value="Chaprnonin_Cpn10_CS"/>
</dbReference>
<evidence type="ECO:0000256" key="4">
    <source>
        <dbReference type="ARBA" id="ARBA00029976"/>
    </source>
</evidence>
<gene>
    <name evidence="9" type="ORF">g.1084</name>
</gene>
<dbReference type="GO" id="GO:0046872">
    <property type="term" value="F:metal ion binding"/>
    <property type="evidence" value="ECO:0007669"/>
    <property type="project" value="TreeGrafter"/>
</dbReference>
<evidence type="ECO:0000256" key="8">
    <source>
        <dbReference type="RuleBase" id="RU003479"/>
    </source>
</evidence>
<dbReference type="AlphaFoldDB" id="A0A6G1SBL0"/>
<dbReference type="Gene3D" id="2.30.33.40">
    <property type="entry name" value="GroES chaperonin"/>
    <property type="match status" value="1"/>
</dbReference>
<evidence type="ECO:0000313" key="9">
    <source>
        <dbReference type="EMBL" id="MDE47788.1"/>
    </source>
</evidence>